<feature type="region of interest" description="Disordered" evidence="1">
    <location>
        <begin position="269"/>
        <end position="301"/>
    </location>
</feature>
<proteinExistence type="predicted"/>
<accession>A0ABY6WAG5</accession>
<evidence type="ECO:0000256" key="1">
    <source>
        <dbReference type="SAM" id="MobiDB-lite"/>
    </source>
</evidence>
<sequence>MISGIGGPQCAPFHAIPIEADTCNVPGDIPQARSMATSSHASELPESSDFRPIELSDDPLNPVPESQSVAEGFEDVARIEAETDALLRAWQLREAHGESGRGEVIAANEGNEEHVAIVIDPTPDAANTANSTSNYSCLLSSVVLTTHVASLVCQLVSVASPYFMPDVFARLSGEMVCERVQPTQRRVARAVQCKVLRIGSAVFTPGMLLSPYFAALALSDLVCWSVEFRRPGSLPFQGDSLANLVAWIDRQGGFAKLLDVLGSATSGERVEKAEGAEGAEGADEADGAEGAEGASPSRSLPGRLITRMRNELRKTLVSHGDPAWQKAFAVRVRQASAALFVGLIARLPFSDDTTSLPDGLLDFYLWLEKAGGATKLAAAGSESLVKPSAPKASDEASDDAAVTDDDLQSIRIDARETAPE</sequence>
<reference evidence="2 3" key="1">
    <citation type="submission" date="2019-08" db="EMBL/GenBank/DDBJ databases">
        <authorList>
            <person name="Peeters C."/>
        </authorList>
    </citation>
    <scope>NUCLEOTIDE SEQUENCE [LARGE SCALE GENOMIC DNA]</scope>
    <source>
        <strain evidence="2 3">LMG 20602</strain>
    </source>
</reference>
<feature type="compositionally biased region" description="Acidic residues" evidence="1">
    <location>
        <begin position="280"/>
        <end position="289"/>
    </location>
</feature>
<gene>
    <name evidence="2" type="ORF">PCA20602_04440</name>
</gene>
<comment type="caution">
    <text evidence="2">The sequence shown here is derived from an EMBL/GenBank/DDBJ whole genome shotgun (WGS) entry which is preliminary data.</text>
</comment>
<name>A0ABY6WAG5_9BURK</name>
<evidence type="ECO:0000313" key="2">
    <source>
        <dbReference type="EMBL" id="VVE46360.1"/>
    </source>
</evidence>
<feature type="region of interest" description="Disordered" evidence="1">
    <location>
        <begin position="379"/>
        <end position="420"/>
    </location>
</feature>
<evidence type="ECO:0000313" key="3">
    <source>
        <dbReference type="Proteomes" id="UP000366065"/>
    </source>
</evidence>
<dbReference type="Proteomes" id="UP000366065">
    <property type="component" value="Unassembled WGS sequence"/>
</dbReference>
<protein>
    <submittedName>
        <fullName evidence="2">Uncharacterized protein</fullName>
    </submittedName>
</protein>
<feature type="region of interest" description="Disordered" evidence="1">
    <location>
        <begin position="27"/>
        <end position="60"/>
    </location>
</feature>
<feature type="compositionally biased region" description="Acidic residues" evidence="1">
    <location>
        <begin position="395"/>
        <end position="407"/>
    </location>
</feature>
<dbReference type="EMBL" id="CABPRV010000013">
    <property type="protein sequence ID" value="VVE46360.1"/>
    <property type="molecule type" value="Genomic_DNA"/>
</dbReference>
<keyword evidence="3" id="KW-1185">Reference proteome</keyword>
<organism evidence="2 3">
    <name type="scientific">Pandoraea capi</name>
    <dbReference type="NCBI Taxonomy" id="2508286"/>
    <lineage>
        <taxon>Bacteria</taxon>
        <taxon>Pseudomonadati</taxon>
        <taxon>Pseudomonadota</taxon>
        <taxon>Betaproteobacteria</taxon>
        <taxon>Burkholderiales</taxon>
        <taxon>Burkholderiaceae</taxon>
        <taxon>Pandoraea</taxon>
    </lineage>
</organism>